<keyword evidence="1" id="KW-0805">Transcription regulation</keyword>
<comment type="caution">
    <text evidence="5">The sequence shown here is derived from an EMBL/GenBank/DDBJ whole genome shotgun (WGS) entry which is preliminary data.</text>
</comment>
<dbReference type="GO" id="GO:0000976">
    <property type="term" value="F:transcription cis-regulatory region binding"/>
    <property type="evidence" value="ECO:0007669"/>
    <property type="project" value="TreeGrafter"/>
</dbReference>
<dbReference type="CDD" id="cd06267">
    <property type="entry name" value="PBP1_LacI_sugar_binding-like"/>
    <property type="match status" value="1"/>
</dbReference>
<dbReference type="CDD" id="cd01392">
    <property type="entry name" value="HTH_LacI"/>
    <property type="match status" value="1"/>
</dbReference>
<dbReference type="OrthoDB" id="2026446at2"/>
<evidence type="ECO:0000313" key="5">
    <source>
        <dbReference type="EMBL" id="EST12918.1"/>
    </source>
</evidence>
<keyword evidence="6" id="KW-1185">Reference proteome</keyword>
<name>V6IZD1_9BACL</name>
<dbReference type="RefSeq" id="WP_023509229.1">
    <property type="nucleotide sequence ID" value="NZ_AWTC01000003.1"/>
</dbReference>
<dbReference type="STRING" id="1395513.P343_04630"/>
<accession>V6IZD1</accession>
<evidence type="ECO:0000256" key="1">
    <source>
        <dbReference type="ARBA" id="ARBA00023015"/>
    </source>
</evidence>
<dbReference type="Proteomes" id="UP000018296">
    <property type="component" value="Unassembled WGS sequence"/>
</dbReference>
<reference evidence="5 6" key="1">
    <citation type="journal article" date="2013" name="Genome Announc.">
        <title>Genome Sequence of Sporolactobacillus laevolacticus DSM442, an Efficient Polymer-Grade D-Lactate Producer from Agricultural Waste Cottonseed as a Nitrogen Source.</title>
        <authorList>
            <person name="Wang H."/>
            <person name="Wang L."/>
            <person name="Ju J."/>
            <person name="Yu B."/>
            <person name="Ma Y."/>
        </authorList>
    </citation>
    <scope>NUCLEOTIDE SEQUENCE [LARGE SCALE GENOMIC DNA]</scope>
    <source>
        <strain evidence="5 6">DSM 442</strain>
    </source>
</reference>
<keyword evidence="2" id="KW-0238">DNA-binding</keyword>
<dbReference type="InterPro" id="IPR000843">
    <property type="entry name" value="HTH_LacI"/>
</dbReference>
<dbReference type="SUPFAM" id="SSF53822">
    <property type="entry name" value="Periplasmic binding protein-like I"/>
    <property type="match status" value="1"/>
</dbReference>
<dbReference type="InterPro" id="IPR046335">
    <property type="entry name" value="LacI/GalR-like_sensor"/>
</dbReference>
<sequence length="342" mass="38924">MITIKKIAEIVGVSPTTVSNVIHERKNKVSAENYEKVKKALRENNYVSNMGGRILGRHGSKIIGVILNYSRRSEINIISDPFFNQIIGYLEEQIRMNGYFMMLYTSGSVSESLKLTSAWDIEGLVILGALPEDAEKFIQQTQKPIAFIDTYVDEKKINKDYINIGLKDFEGGYDVTNYLIELGHQKIGFCADGNHLSGVDEQRFAGYKQALTEANIKFHNHDFFGLDYHVKQRHDYLVNLVRTRLKDYSGLVFTSDYLAVDAMNIFQDNGIRIPEELSITGFDHNIFSEQCRPKLTTIGQDVRQKAKLTIKYLMREIHQKASGKTNILLDVELVIQNSTVPV</sequence>
<dbReference type="SMART" id="SM00354">
    <property type="entry name" value="HTH_LACI"/>
    <property type="match status" value="1"/>
</dbReference>
<dbReference type="SUPFAM" id="SSF47413">
    <property type="entry name" value="lambda repressor-like DNA-binding domains"/>
    <property type="match status" value="1"/>
</dbReference>
<dbReference type="PATRIC" id="fig|1395513.3.peg.950"/>
<proteinExistence type="predicted"/>
<evidence type="ECO:0000256" key="2">
    <source>
        <dbReference type="ARBA" id="ARBA00023125"/>
    </source>
</evidence>
<protein>
    <submittedName>
        <fullName evidence="5">LacI family transcriptional regulator</fullName>
    </submittedName>
</protein>
<evidence type="ECO:0000259" key="4">
    <source>
        <dbReference type="PROSITE" id="PS50932"/>
    </source>
</evidence>
<dbReference type="EMBL" id="AWTC01000003">
    <property type="protein sequence ID" value="EST12918.1"/>
    <property type="molecule type" value="Genomic_DNA"/>
</dbReference>
<dbReference type="GO" id="GO:0003700">
    <property type="term" value="F:DNA-binding transcription factor activity"/>
    <property type="evidence" value="ECO:0007669"/>
    <property type="project" value="TreeGrafter"/>
</dbReference>
<keyword evidence="3" id="KW-0804">Transcription</keyword>
<dbReference type="Gene3D" id="1.10.260.40">
    <property type="entry name" value="lambda repressor-like DNA-binding domains"/>
    <property type="match status" value="1"/>
</dbReference>
<dbReference type="PROSITE" id="PS50932">
    <property type="entry name" value="HTH_LACI_2"/>
    <property type="match status" value="1"/>
</dbReference>
<dbReference type="AlphaFoldDB" id="V6IZD1"/>
<evidence type="ECO:0000256" key="3">
    <source>
        <dbReference type="ARBA" id="ARBA00023163"/>
    </source>
</evidence>
<dbReference type="InterPro" id="IPR028082">
    <property type="entry name" value="Peripla_BP_I"/>
</dbReference>
<dbReference type="eggNOG" id="COG1609">
    <property type="taxonomic scope" value="Bacteria"/>
</dbReference>
<evidence type="ECO:0000313" key="6">
    <source>
        <dbReference type="Proteomes" id="UP000018296"/>
    </source>
</evidence>
<organism evidence="5 6">
    <name type="scientific">Sporolactobacillus laevolacticus DSM 442</name>
    <dbReference type="NCBI Taxonomy" id="1395513"/>
    <lineage>
        <taxon>Bacteria</taxon>
        <taxon>Bacillati</taxon>
        <taxon>Bacillota</taxon>
        <taxon>Bacilli</taxon>
        <taxon>Bacillales</taxon>
        <taxon>Sporolactobacillaceae</taxon>
        <taxon>Sporolactobacillus</taxon>
    </lineage>
</organism>
<gene>
    <name evidence="5" type="ORF">P343_04630</name>
</gene>
<dbReference type="PANTHER" id="PTHR30146:SF24">
    <property type="entry name" value="XYLOSE OPERON REGULATORY PROTEIN"/>
    <property type="match status" value="1"/>
</dbReference>
<dbReference type="Gene3D" id="3.40.50.2300">
    <property type="match status" value="2"/>
</dbReference>
<feature type="domain" description="HTH lacI-type" evidence="4">
    <location>
        <begin position="2"/>
        <end position="57"/>
    </location>
</feature>
<dbReference type="Pfam" id="PF13377">
    <property type="entry name" value="Peripla_BP_3"/>
    <property type="match status" value="1"/>
</dbReference>
<dbReference type="Pfam" id="PF00356">
    <property type="entry name" value="LacI"/>
    <property type="match status" value="1"/>
</dbReference>
<dbReference type="InterPro" id="IPR010982">
    <property type="entry name" value="Lambda_DNA-bd_dom_sf"/>
</dbReference>
<dbReference type="PANTHER" id="PTHR30146">
    <property type="entry name" value="LACI-RELATED TRANSCRIPTIONAL REPRESSOR"/>
    <property type="match status" value="1"/>
</dbReference>